<dbReference type="AlphaFoldDB" id="A0AAV8SJH4"/>
<feature type="region of interest" description="Disordered" evidence="2">
    <location>
        <begin position="31"/>
        <end position="61"/>
    </location>
</feature>
<feature type="repeat" description="TPR" evidence="1">
    <location>
        <begin position="93"/>
        <end position="126"/>
    </location>
</feature>
<comment type="caution">
    <text evidence="4">The sequence shown here is derived from an EMBL/GenBank/DDBJ whole genome shotgun (WGS) entry which is preliminary data.</text>
</comment>
<dbReference type="Pfam" id="PF13181">
    <property type="entry name" value="TPR_8"/>
    <property type="match status" value="1"/>
</dbReference>
<keyword evidence="5" id="KW-1185">Reference proteome</keyword>
<proteinExistence type="predicted"/>
<evidence type="ECO:0000259" key="3">
    <source>
        <dbReference type="Pfam" id="PF13877"/>
    </source>
</evidence>
<evidence type="ECO:0000313" key="4">
    <source>
        <dbReference type="EMBL" id="KAJ8752436.1"/>
    </source>
</evidence>
<feature type="domain" description="RNA-polymerase II-associated protein 3-like C-terminal" evidence="3">
    <location>
        <begin position="344"/>
        <end position="432"/>
    </location>
</feature>
<dbReference type="InterPro" id="IPR011990">
    <property type="entry name" value="TPR-like_helical_dom_sf"/>
</dbReference>
<dbReference type="PANTHER" id="PTHR47329">
    <property type="entry name" value="OS05G0129900 PROTEIN"/>
    <property type="match status" value="1"/>
</dbReference>
<gene>
    <name evidence="4" type="ORF">K2173_004072</name>
</gene>
<dbReference type="InterPro" id="IPR019734">
    <property type="entry name" value="TPR_rpt"/>
</dbReference>
<accession>A0AAV8SJH4</accession>
<dbReference type="Pfam" id="PF00515">
    <property type="entry name" value="TPR_1"/>
    <property type="match status" value="1"/>
</dbReference>
<keyword evidence="1" id="KW-0802">TPR repeat</keyword>
<dbReference type="SMART" id="SM00028">
    <property type="entry name" value="TPR"/>
    <property type="match status" value="3"/>
</dbReference>
<evidence type="ECO:0000313" key="5">
    <source>
        <dbReference type="Proteomes" id="UP001159364"/>
    </source>
</evidence>
<dbReference type="Proteomes" id="UP001159364">
    <property type="component" value="Linkage Group LG10"/>
</dbReference>
<name>A0AAV8SJH4_9ROSI</name>
<feature type="repeat" description="TPR" evidence="1">
    <location>
        <begin position="160"/>
        <end position="193"/>
    </location>
</feature>
<feature type="compositionally biased region" description="Basic and acidic residues" evidence="2">
    <location>
        <begin position="31"/>
        <end position="51"/>
    </location>
</feature>
<protein>
    <recommendedName>
        <fullName evidence="3">RNA-polymerase II-associated protein 3-like C-terminal domain-containing protein</fullName>
    </recommendedName>
</protein>
<sequence>MARVTSKHGRDQTLDFQGFLNDLQDWELSLKDKDKKMKPQSSEKVDQDERSRGRKPTVDSSTIGSRHFDFYRNFDTINNVGRGSVSEETTVDAASEKELGNEFFKQKKFKEAIECYSRSIALTPTALAYANRAMAYLKIRRFQEAEDDCTEALNFDDHYIKAYSRRATARKELGKFKESVEDSEFALRLEPNNQEIKKLHAEVKSLYQKEVVQKASGALRSLQGASKGVKLEAKENGEQVRSISSNIKSTAAATGKKDNIKENGEEVPIKKFTSVQEIGNRSPMAGSTTDAEVNSDAQTSSSHVEGIQRNHRNGRQELKASVQELASRAASRAMDEAARNIRSPNSAYEFEVYWRGFAGDHLLQTRLLKVMSPSALPEIFKHALTTPILIDIIKCVATFFIDDMDLAVKYLESLTKVPRFNMLVMCLSSVDKAELAKIWDCTFCSEATPIEYAEVLDNLRYRYFLK</sequence>
<dbReference type="PANTHER" id="PTHR47329:SF1">
    <property type="entry name" value="OS05G0129900 PROTEIN"/>
    <property type="match status" value="1"/>
</dbReference>
<dbReference type="Pfam" id="PF13877">
    <property type="entry name" value="RPAP3_C"/>
    <property type="match status" value="1"/>
</dbReference>
<dbReference type="EMBL" id="JAIWQS010000010">
    <property type="protein sequence ID" value="KAJ8752436.1"/>
    <property type="molecule type" value="Genomic_DNA"/>
</dbReference>
<evidence type="ECO:0000256" key="1">
    <source>
        <dbReference type="PROSITE-ProRule" id="PRU00339"/>
    </source>
</evidence>
<dbReference type="Gene3D" id="1.25.40.10">
    <property type="entry name" value="Tetratricopeptide repeat domain"/>
    <property type="match status" value="1"/>
</dbReference>
<organism evidence="4 5">
    <name type="scientific">Erythroxylum novogranatense</name>
    <dbReference type="NCBI Taxonomy" id="1862640"/>
    <lineage>
        <taxon>Eukaryota</taxon>
        <taxon>Viridiplantae</taxon>
        <taxon>Streptophyta</taxon>
        <taxon>Embryophyta</taxon>
        <taxon>Tracheophyta</taxon>
        <taxon>Spermatophyta</taxon>
        <taxon>Magnoliopsida</taxon>
        <taxon>eudicotyledons</taxon>
        <taxon>Gunneridae</taxon>
        <taxon>Pentapetalae</taxon>
        <taxon>rosids</taxon>
        <taxon>fabids</taxon>
        <taxon>Malpighiales</taxon>
        <taxon>Erythroxylaceae</taxon>
        <taxon>Erythroxylum</taxon>
    </lineage>
</organism>
<reference evidence="4 5" key="1">
    <citation type="submission" date="2021-09" db="EMBL/GenBank/DDBJ databases">
        <title>Genomic insights and catalytic innovation underlie evolution of tropane alkaloids biosynthesis.</title>
        <authorList>
            <person name="Wang Y.-J."/>
            <person name="Tian T."/>
            <person name="Huang J.-P."/>
            <person name="Huang S.-X."/>
        </authorList>
    </citation>
    <scope>NUCLEOTIDE SEQUENCE [LARGE SCALE GENOMIC DNA]</scope>
    <source>
        <strain evidence="4">KIB-2018</strain>
        <tissue evidence="4">Leaf</tissue>
    </source>
</reference>
<evidence type="ECO:0000256" key="2">
    <source>
        <dbReference type="SAM" id="MobiDB-lite"/>
    </source>
</evidence>
<dbReference type="InterPro" id="IPR025986">
    <property type="entry name" value="RPAP3-like_C"/>
</dbReference>
<dbReference type="SUPFAM" id="SSF48452">
    <property type="entry name" value="TPR-like"/>
    <property type="match status" value="1"/>
</dbReference>
<dbReference type="PROSITE" id="PS50005">
    <property type="entry name" value="TPR"/>
    <property type="match status" value="2"/>
</dbReference>